<dbReference type="Proteomes" id="UP000276133">
    <property type="component" value="Unassembled WGS sequence"/>
</dbReference>
<organism evidence="1 2">
    <name type="scientific">Brachionus plicatilis</name>
    <name type="common">Marine rotifer</name>
    <name type="synonym">Brachionus muelleri</name>
    <dbReference type="NCBI Taxonomy" id="10195"/>
    <lineage>
        <taxon>Eukaryota</taxon>
        <taxon>Metazoa</taxon>
        <taxon>Spiralia</taxon>
        <taxon>Gnathifera</taxon>
        <taxon>Rotifera</taxon>
        <taxon>Eurotatoria</taxon>
        <taxon>Monogononta</taxon>
        <taxon>Pseudotrocha</taxon>
        <taxon>Ploima</taxon>
        <taxon>Brachionidae</taxon>
        <taxon>Brachionus</taxon>
    </lineage>
</organism>
<sequence>MPYTTQEYPDLVAKCYLLKISSKIEKGMKESSAIHNQIESDKPSLQIRLILRFSLSWFIFTYLEISTKSEEKDLLEGESFSIYFKNCDDR</sequence>
<gene>
    <name evidence="1" type="ORF">BpHYR1_015761</name>
</gene>
<name>A0A3M7SLQ0_BRAPC</name>
<protein>
    <submittedName>
        <fullName evidence="1">Uncharacterized protein</fullName>
    </submittedName>
</protein>
<evidence type="ECO:0000313" key="1">
    <source>
        <dbReference type="EMBL" id="RNA36570.1"/>
    </source>
</evidence>
<dbReference type="AlphaFoldDB" id="A0A3M7SLQ0"/>
<reference evidence="1 2" key="1">
    <citation type="journal article" date="2018" name="Sci. Rep.">
        <title>Genomic signatures of local adaptation to the degree of environmental predictability in rotifers.</title>
        <authorList>
            <person name="Franch-Gras L."/>
            <person name="Hahn C."/>
            <person name="Garcia-Roger E.M."/>
            <person name="Carmona M.J."/>
            <person name="Serra M."/>
            <person name="Gomez A."/>
        </authorList>
    </citation>
    <scope>NUCLEOTIDE SEQUENCE [LARGE SCALE GENOMIC DNA]</scope>
    <source>
        <strain evidence="1">HYR1</strain>
    </source>
</reference>
<dbReference type="EMBL" id="REGN01001163">
    <property type="protein sequence ID" value="RNA36570.1"/>
    <property type="molecule type" value="Genomic_DNA"/>
</dbReference>
<evidence type="ECO:0000313" key="2">
    <source>
        <dbReference type="Proteomes" id="UP000276133"/>
    </source>
</evidence>
<comment type="caution">
    <text evidence="1">The sequence shown here is derived from an EMBL/GenBank/DDBJ whole genome shotgun (WGS) entry which is preliminary data.</text>
</comment>
<accession>A0A3M7SLQ0</accession>
<keyword evidence="2" id="KW-1185">Reference proteome</keyword>
<proteinExistence type="predicted"/>